<dbReference type="InterPro" id="IPR000953">
    <property type="entry name" value="Chromo/chromo_shadow_dom"/>
</dbReference>
<feature type="compositionally biased region" description="Polar residues" evidence="10">
    <location>
        <begin position="1004"/>
        <end position="1013"/>
    </location>
</feature>
<feature type="region of interest" description="Disordered" evidence="10">
    <location>
        <begin position="2861"/>
        <end position="2894"/>
    </location>
</feature>
<feature type="compositionally biased region" description="Basic and acidic residues" evidence="10">
    <location>
        <begin position="141"/>
        <end position="151"/>
    </location>
</feature>
<dbReference type="Pfam" id="PF00176">
    <property type="entry name" value="SNF2-rel_dom"/>
    <property type="match status" value="1"/>
</dbReference>
<feature type="compositionally biased region" description="Basic and acidic residues" evidence="10">
    <location>
        <begin position="554"/>
        <end position="594"/>
    </location>
</feature>
<dbReference type="InterPro" id="IPR001650">
    <property type="entry name" value="Helicase_C-like"/>
</dbReference>
<feature type="compositionally biased region" description="Polar residues" evidence="10">
    <location>
        <begin position="2988"/>
        <end position="3005"/>
    </location>
</feature>
<evidence type="ECO:0000256" key="4">
    <source>
        <dbReference type="ARBA" id="ARBA00022741"/>
    </source>
</evidence>
<feature type="compositionally biased region" description="Low complexity" evidence="10">
    <location>
        <begin position="2524"/>
        <end position="2534"/>
    </location>
</feature>
<feature type="compositionally biased region" description="Basic and acidic residues" evidence="10">
    <location>
        <begin position="509"/>
        <end position="521"/>
    </location>
</feature>
<feature type="region of interest" description="Disordered" evidence="10">
    <location>
        <begin position="1992"/>
        <end position="2044"/>
    </location>
</feature>
<feature type="compositionally biased region" description="Polar residues" evidence="10">
    <location>
        <begin position="2885"/>
        <end position="2894"/>
    </location>
</feature>
<evidence type="ECO:0000313" key="16">
    <source>
        <dbReference type="Proteomes" id="UP001162541"/>
    </source>
</evidence>
<feature type="compositionally biased region" description="Basic residues" evidence="10">
    <location>
        <begin position="595"/>
        <end position="605"/>
    </location>
</feature>
<evidence type="ECO:0000256" key="5">
    <source>
        <dbReference type="ARBA" id="ARBA00022771"/>
    </source>
</evidence>
<dbReference type="Pfam" id="PF25029">
    <property type="entry name" value="MOM1"/>
    <property type="match status" value="1"/>
</dbReference>
<feature type="region of interest" description="Disordered" evidence="10">
    <location>
        <begin position="3235"/>
        <end position="3254"/>
    </location>
</feature>
<feature type="compositionally biased region" description="Basic and acidic residues" evidence="10">
    <location>
        <begin position="359"/>
        <end position="368"/>
    </location>
</feature>
<dbReference type="GO" id="GO:0008270">
    <property type="term" value="F:zinc ion binding"/>
    <property type="evidence" value="ECO:0007669"/>
    <property type="project" value="UniProtKB-KW"/>
</dbReference>
<dbReference type="Gene3D" id="3.40.50.300">
    <property type="entry name" value="P-loop containing nucleotide triphosphate hydrolases"/>
    <property type="match status" value="1"/>
</dbReference>
<dbReference type="GO" id="GO:0003677">
    <property type="term" value="F:DNA binding"/>
    <property type="evidence" value="ECO:0007669"/>
    <property type="project" value="TreeGrafter"/>
</dbReference>
<dbReference type="InterPro" id="IPR056882">
    <property type="entry name" value="MOM1_dom"/>
</dbReference>
<feature type="compositionally biased region" description="Basic residues" evidence="10">
    <location>
        <begin position="538"/>
        <end position="547"/>
    </location>
</feature>
<comment type="subcellular location">
    <subcellularLocation>
        <location evidence="1">Nucleus</location>
    </subcellularLocation>
</comment>
<name>A0AAF6AMJ4_MARPO</name>
<feature type="compositionally biased region" description="Basic residues" evidence="10">
    <location>
        <begin position="479"/>
        <end position="490"/>
    </location>
</feature>
<sequence>MAQRPNRASRAESRSQAENLILSGWQGSDEDEDVKIDSSDDEKAFSVPRRKLRARPSSRLGDNWHHQSRDLVPEQNKPATSPHFESSGPGPGPGGVSEMKVKSLDARRFRKELTANKAGAKMAVIPQISPSESPMRGSLGNEKRDRRKEAAVEDLDDGEGVRAKAPDTGKKRHLVKQSPVKNGATVDITDKEQRDYPKETKKKKGRDSKETTEYDDEESRKRRYRELEQAQRALDRKLTLRERPESRSRDDGLMREIIIQGNVGRRLRTASRILPKETDAVGRLLVDNEVVTAASGVEETSNSEKVLHFKKKAKRSDHRVPVNIETEVISSAHLDNHASKESDMSSTPRKGSKNPGVDTGKDCPREDDSTLVPLLQSEELSIPRTKCRGSSIDGKVEKSVASTKKADKDTVAGQQASVDEDESRAIVHSLAHLAGESHQAGDKTMASEKYGVGGQAGAGSQVIDDISRDGGLDGESTRASRKKKKKKKKTGILGIEAVDHPNEMALIDDRNLSEETQKIPEENDNSIDGGLDGESTRASRKKKKKKTGIFGIEAVDHPDGMALIDDRNLLEETQKTLEKNDNSRDGGLDGESTRASRKKKKKKKTGIFGIEAVDHPNGIEENDNSRKEKRGSGPTEDDRNQLIGVSEEAKVAENMDVGRNEEKEDRDISKPMTRNSIERTKISAPALYQSDKTKDRPVCQVSEDSVEDRESRLLRPPSEGLAKPTGLGGESCLDIIRDTRTRSQQSLPGTGQGPEAEVATDKSNDQLDARREGSAATSVEGDGDMSLSNVLSERIRSRTKNSFVDDRYSAFNEEEESDEFSILEQNVVRTADNDEDREVYRSLAGGVALHDQTTDTHAVGDLTIEDVDDDHSEEASEVDDHNSFCEACLLGGILLCCDASGCKVTYHLECADPNMKEVPEGKWYCPTCTQKRLSFGVNASLKAVESIWEVRDCICHSCNGSPGVVLDQNRHVLGELSGMLHEVEDVSYLTMKAQDKGPGMVEDSPSSSTSIPQRLTRRKQSELESRRQLEKRKADVVPSTEAASAVVSQSAEGPCGGCDKQYFVKYKNLSHIHNAWVCETELKKAAPKMLETFKKRLESDNPNQGRIKWQSTWQVPQRFLLRRLNAPPRRPGGGRGRGFLGMDAGLEWFVKWQDLGYEHCSWEQAQSGLLDVEISKRLESNYDRWCEGARRRSHPTRIEEVMRLREADFKPLAKQPDWFQGCKLSTHQLEELNGLRERWYHHHNTLMVDESDQERTRTAVAFLLSLIEEYGSFRPILVIVPLNGCQMWESELLRSAEHVYTVVYTGSTSGRSVIQRHELNPSEKPIKFQIVLTTFDVANIDHDHLMKFEWEAVVLDEGHRSRVTKSYRHMQFIAPHRLILLNDFSKCSVWELQQFVVYLEPENHGLESELQKQLGEWDEETQLTFLKGKLGEKMVGESRSDETIRLEFKEHWAAGQMTPTQVHLYCTELTKHYSLLYFGRMRSDQTSSSIHGLIATLRNNPGTSPSIFLEETEPGYSMVCNHPFLVDPTLQENLLLNLKPEQSLVDAGIQLCGKFETLQRMVSHLHVKGRRVLLLCQTDVLCCYFDDYMRQLFGADSYECVFKGSESNKNQAIQRFNAEDSTRFVFILRKNTTGVSFQLRETDDVIVYDSDWNPANDLQYLEKVIYKVQGQLNVYRLYTPLTVEEAAIVYSRQRKLELQSGLRIMTARYCQQIVKWKVKELLSLDDSYKRRRGSEKIHMAEIPEDIVRAREENAKVIKKILDGMFENEALSLNEEMPEEDGETVKKFWSSMLKDRYTGLQDDDLTNGGKGLRSRKRVHYGEDALALASYAAGNEEEVRKKRRKSQGSELVLRGSPKATILNSSVKTSPVPVVESSADETLPAGCITKDLNNLDASLGEHVEAATANVRGTGCITKDLNNLDASLCEHVEAATVNVRGTGCITKDLNNLDASLGEHVEAATVNVRGPGCITKDLNNLDASLGEHVEAATVNVRGARQAEEDTSASQTPMTQREESVSSLPPGKTSTKSAGGVNATASEEGRKTRSEQQQIMLGLWRPDVIKICKTLDLSEKIATYADQLLVYCMKSYRMPKDPKDLVLQVQIALCVVAAERFHQELDHLTTLSRVEEAMDVKLKRESWSDNYQKFVSCCKEYPLPLTPASDTEQHIQAQKADIAPDPLRPSKSTENELSVPIPMPISEGPENSVPVQDVDKPPILQTPDCRETTIIVEEPESPDQRNSSPNLAVASVHADQSQSTEKDKELQAKGLPEVSSTVPAQNADALASSLQEVQALGETSVTQEIMQTSVSQMNKEQIHEKLKTERHEINSIVVYQQTQELNEFNRSRTFAKEGLLKRHQERVAELMKMVDSVQRTNALRVETETHAEDLRKVDTAYDEQHGMLVKRQRKIRDEIHSVYSDLLQQLGTGTSRSLYLEAQSILAKIGVKSAAGAQSVLRAISEHAKRKKASVDAIEDPVEQVRSQTGLTVVQAPTPINRESPDLTQAIQNLSPLQAVADAGGHPQPLHVTQPSQLQQSEPLLSSDTQLSQLLQPHPPSMAFMAQIQQSAAPASHMSHARNPPQALQPSLSPVQAHEVHQSLPPRPTISPRQQYLPVQENLQSPHQQVSAVQFPVANSVPSQLTHHAGRTLASQPSPPSQPQWTAQAWQVSAEQQRNIQARQVQTPTIQRQQASWHATSSGQGFPAYTRQQPQSQQIGNQGHVLPSTVVSSTATQGSHTGHTIMSTYTQAMFLPPIPASMLGPDPILQEETRLKKEKEKLRAVHEHKAAELKVQYAREAEDAQRKFEALMADLKKKFDGLLEENIRSYNQQSLAIHQTHVKVHRSRLLAEALRTRGMFDVAYQHRATAQQGDESAAGSGQMRSLQTGIVGPSSRGQVQPAPTSTLPIRHVAPVSSEGISNTGNGQVVSAASPANRAYLQSFHQNNVVPSRIGSASQGELSPASIQGFSSSSVATHPTPSPYQSSIFPSTDVEGQRTESALGNVQPNNNLSTGPRLSVPPTAGRMLPTSHQSNLSASSPYTGSSNVAVNNPSRGPLGALPVQSSGRVNGLGGSPGIGLWQSCSPNSIIRPANWHNGVSLMSSTPMAPQPCTTDTLPSRISGEPPWTHTSTGSGTSNPPSGGSVQQCFENSHTTQVSTSQSTGSVNPQRRSWSMDGTGNHPAISRMVSQSSIVPDGFSESLVSVSTTVAATERLPVVTDTVLESVTGLESVNLAGSTIPMPESRPVGDWSSSALPPPTSHPGLSTMAPREPELAGVATADLQSGGVPTVDALCGELVDRPNVPPNTNRPEVIYLSDDD</sequence>
<feature type="compositionally biased region" description="Polar residues" evidence="10">
    <location>
        <begin position="2670"/>
        <end position="2694"/>
    </location>
</feature>
<dbReference type="Gene3D" id="6.10.250.1310">
    <property type="match status" value="1"/>
</dbReference>
<proteinExistence type="predicted"/>
<dbReference type="GO" id="GO:0140658">
    <property type="term" value="F:ATP-dependent chromatin remodeler activity"/>
    <property type="evidence" value="ECO:0007669"/>
    <property type="project" value="TreeGrafter"/>
</dbReference>
<feature type="domain" description="Helicase ATP-binding" evidence="13">
    <location>
        <begin position="1236"/>
        <end position="1381"/>
    </location>
</feature>
<feature type="region of interest" description="Disordered" evidence="10">
    <location>
        <begin position="1"/>
        <end position="224"/>
    </location>
</feature>
<evidence type="ECO:0000256" key="1">
    <source>
        <dbReference type="ARBA" id="ARBA00004123"/>
    </source>
</evidence>
<feature type="region of interest" description="Disordered" evidence="10">
    <location>
        <begin position="509"/>
        <end position="785"/>
    </location>
</feature>
<evidence type="ECO:0000256" key="3">
    <source>
        <dbReference type="ARBA" id="ARBA00022737"/>
    </source>
</evidence>
<feature type="region of interest" description="Disordered" evidence="10">
    <location>
        <begin position="436"/>
        <end position="491"/>
    </location>
</feature>
<gene>
    <name evidence="15" type="ORF">Mp_1g07380</name>
</gene>
<dbReference type="SUPFAM" id="SSF54160">
    <property type="entry name" value="Chromo domain-like"/>
    <property type="match status" value="2"/>
</dbReference>
<feature type="compositionally biased region" description="Basic and acidic residues" evidence="10">
    <location>
        <begin position="612"/>
        <end position="626"/>
    </location>
</feature>
<dbReference type="Gene3D" id="3.30.40.10">
    <property type="entry name" value="Zinc/RING finger domain, C3HC4 (zinc finger)"/>
    <property type="match status" value="1"/>
</dbReference>
<dbReference type="InterPro" id="IPR011011">
    <property type="entry name" value="Znf_FYVE_PHD"/>
</dbReference>
<feature type="compositionally biased region" description="Low complexity" evidence="10">
    <location>
        <begin position="3143"/>
        <end position="3155"/>
    </location>
</feature>
<dbReference type="PROSITE" id="PS51192">
    <property type="entry name" value="HELICASE_ATP_BIND_1"/>
    <property type="match status" value="1"/>
</dbReference>
<dbReference type="InterPro" id="IPR038718">
    <property type="entry name" value="SNF2-like_sf"/>
</dbReference>
<feature type="region of interest" description="Disordered" evidence="10">
    <location>
        <begin position="2161"/>
        <end position="2266"/>
    </location>
</feature>
<keyword evidence="4" id="KW-0547">Nucleotide-binding</keyword>
<feature type="compositionally biased region" description="Basic and acidic residues" evidence="10">
    <location>
        <begin position="62"/>
        <end position="72"/>
    </location>
</feature>
<dbReference type="InterPro" id="IPR027417">
    <property type="entry name" value="P-loop_NTPase"/>
</dbReference>
<keyword evidence="7" id="KW-0067">ATP-binding</keyword>
<dbReference type="Gene3D" id="2.40.50.40">
    <property type="match status" value="2"/>
</dbReference>
<evidence type="ECO:0000256" key="9">
    <source>
        <dbReference type="PROSITE-ProRule" id="PRU00146"/>
    </source>
</evidence>
<dbReference type="GO" id="GO:0005524">
    <property type="term" value="F:ATP binding"/>
    <property type="evidence" value="ECO:0007669"/>
    <property type="project" value="UniProtKB-KW"/>
</dbReference>
<evidence type="ECO:0000256" key="7">
    <source>
        <dbReference type="ARBA" id="ARBA00022840"/>
    </source>
</evidence>
<dbReference type="Proteomes" id="UP001162541">
    <property type="component" value="Chromosome 1"/>
</dbReference>
<dbReference type="PROSITE" id="PS50016">
    <property type="entry name" value="ZF_PHD_2"/>
    <property type="match status" value="1"/>
</dbReference>
<keyword evidence="5 9" id="KW-0863">Zinc-finger</keyword>
<dbReference type="Pfam" id="PF00271">
    <property type="entry name" value="Helicase_C"/>
    <property type="match status" value="1"/>
</dbReference>
<dbReference type="GO" id="GO:0016887">
    <property type="term" value="F:ATP hydrolysis activity"/>
    <property type="evidence" value="ECO:0007669"/>
    <property type="project" value="TreeGrafter"/>
</dbReference>
<dbReference type="InterPro" id="IPR013083">
    <property type="entry name" value="Znf_RING/FYVE/PHD"/>
</dbReference>
<keyword evidence="6" id="KW-0862">Zinc</keyword>
<feature type="compositionally biased region" description="Polar residues" evidence="10">
    <location>
        <begin position="3090"/>
        <end position="3108"/>
    </location>
</feature>
<accession>A0AAF6AMJ4</accession>
<dbReference type="SMART" id="SM00298">
    <property type="entry name" value="CHROMO"/>
    <property type="match status" value="2"/>
</dbReference>
<dbReference type="Gene3D" id="3.40.50.10810">
    <property type="entry name" value="Tandem AAA-ATPase domain"/>
    <property type="match status" value="1"/>
</dbReference>
<evidence type="ECO:0000259" key="12">
    <source>
        <dbReference type="PROSITE" id="PS50016"/>
    </source>
</evidence>
<protein>
    <submittedName>
        <fullName evidence="15">Uncharacterized protein</fullName>
    </submittedName>
</protein>
<feature type="compositionally biased region" description="Basic and acidic residues" evidence="10">
    <location>
        <begin position="334"/>
        <end position="343"/>
    </location>
</feature>
<feature type="region of interest" description="Disordered" evidence="10">
    <location>
        <begin position="2510"/>
        <end position="2534"/>
    </location>
</feature>
<feature type="compositionally biased region" description="Polar residues" evidence="10">
    <location>
        <begin position="3019"/>
        <end position="3043"/>
    </location>
</feature>
<feature type="compositionally biased region" description="Basic and acidic residues" evidence="10">
    <location>
        <begin position="159"/>
        <end position="169"/>
    </location>
</feature>
<dbReference type="PANTHER" id="PTHR45623">
    <property type="entry name" value="CHROMODOMAIN-HELICASE-DNA-BINDING PROTEIN 3-RELATED-RELATED"/>
    <property type="match status" value="1"/>
</dbReference>
<evidence type="ECO:0000259" key="14">
    <source>
        <dbReference type="PROSITE" id="PS51194"/>
    </source>
</evidence>
<feature type="compositionally biased region" description="Low complexity" evidence="10">
    <location>
        <begin position="3114"/>
        <end position="3133"/>
    </location>
</feature>
<reference evidence="16" key="1">
    <citation type="journal article" date="2020" name="Curr. Biol.">
        <title>Chromatin organization in early land plants reveals an ancestral association between H3K27me3, transposons, and constitutive heterochromatin.</title>
        <authorList>
            <person name="Montgomery S.A."/>
            <person name="Tanizawa Y."/>
            <person name="Galik B."/>
            <person name="Wang N."/>
            <person name="Ito T."/>
            <person name="Mochizuki T."/>
            <person name="Akimcheva S."/>
            <person name="Bowman J.L."/>
            <person name="Cognat V."/>
            <person name="Marechal-Drouard L."/>
            <person name="Ekker H."/>
            <person name="Hong S.F."/>
            <person name="Kohchi T."/>
            <person name="Lin S.S."/>
            <person name="Liu L.D."/>
            <person name="Nakamura Y."/>
            <person name="Valeeva L.R."/>
            <person name="Shakirov E.V."/>
            <person name="Shippen D.E."/>
            <person name="Wei W.L."/>
            <person name="Yagura M."/>
            <person name="Yamaoka S."/>
            <person name="Yamato K.T."/>
            <person name="Liu C."/>
            <person name="Berger F."/>
        </authorList>
    </citation>
    <scope>NUCLEOTIDE SEQUENCE [LARGE SCALE GENOMIC DNA]</scope>
    <source>
        <strain evidence="16">Tak-1</strain>
    </source>
</reference>
<dbReference type="InterPro" id="IPR019786">
    <property type="entry name" value="Zinc_finger_PHD-type_CS"/>
</dbReference>
<dbReference type="PROSITE" id="PS51194">
    <property type="entry name" value="HELICASE_CTER"/>
    <property type="match status" value="1"/>
</dbReference>
<feature type="compositionally biased region" description="Basic and acidic residues" evidence="10">
    <location>
        <begin position="1019"/>
        <end position="1035"/>
    </location>
</feature>
<evidence type="ECO:0000313" key="15">
    <source>
        <dbReference type="EMBL" id="BBM97664.1"/>
    </source>
</evidence>
<dbReference type="PANTHER" id="PTHR45623:SF13">
    <property type="entry name" value="HELICASE PROTEIN MOM1"/>
    <property type="match status" value="1"/>
</dbReference>
<dbReference type="EMBL" id="AP019866">
    <property type="protein sequence ID" value="BBM97664.1"/>
    <property type="molecule type" value="Genomic_DNA"/>
</dbReference>
<keyword evidence="2" id="KW-0479">Metal-binding</keyword>
<dbReference type="SUPFAM" id="SSF57903">
    <property type="entry name" value="FYVE/PHD zinc finger"/>
    <property type="match status" value="1"/>
</dbReference>
<feature type="region of interest" description="Disordered" evidence="10">
    <location>
        <begin position="327"/>
        <end position="421"/>
    </location>
</feature>
<feature type="compositionally biased region" description="Basic and acidic residues" evidence="10">
    <location>
        <begin position="394"/>
        <end position="410"/>
    </location>
</feature>
<feature type="compositionally biased region" description="Basic and acidic residues" evidence="10">
    <location>
        <begin position="647"/>
        <end position="669"/>
    </location>
</feature>
<feature type="region of interest" description="Disordered" evidence="10">
    <location>
        <begin position="2983"/>
        <end position="3050"/>
    </location>
</feature>
<evidence type="ECO:0000259" key="13">
    <source>
        <dbReference type="PROSITE" id="PS51192"/>
    </source>
</evidence>
<feature type="compositionally biased region" description="Polar residues" evidence="10">
    <location>
        <begin position="3156"/>
        <end position="3166"/>
    </location>
</feature>
<feature type="region of interest" description="Disordered" evidence="10">
    <location>
        <begin position="995"/>
        <end position="1040"/>
    </location>
</feature>
<feature type="region of interest" description="Disordered" evidence="10">
    <location>
        <begin position="2559"/>
        <end position="2602"/>
    </location>
</feature>
<dbReference type="InterPro" id="IPR001965">
    <property type="entry name" value="Znf_PHD"/>
</dbReference>
<feature type="domain" description="Helicase C-terminal" evidence="14">
    <location>
        <begin position="1557"/>
        <end position="1722"/>
    </location>
</feature>
<feature type="compositionally biased region" description="Basic and acidic residues" evidence="10">
    <location>
        <begin position="465"/>
        <end position="478"/>
    </location>
</feature>
<dbReference type="InterPro" id="IPR019787">
    <property type="entry name" value="Znf_PHD-finger"/>
</dbReference>
<feature type="domain" description="Chromo" evidence="11">
    <location>
        <begin position="1023"/>
        <end position="1105"/>
    </location>
</feature>
<evidence type="ECO:0000256" key="10">
    <source>
        <dbReference type="SAM" id="MobiDB-lite"/>
    </source>
</evidence>
<dbReference type="GO" id="GO:0042393">
    <property type="term" value="F:histone binding"/>
    <property type="evidence" value="ECO:0007669"/>
    <property type="project" value="TreeGrafter"/>
</dbReference>
<evidence type="ECO:0000256" key="8">
    <source>
        <dbReference type="ARBA" id="ARBA00023242"/>
    </source>
</evidence>
<dbReference type="GO" id="GO:0005634">
    <property type="term" value="C:nucleus"/>
    <property type="evidence" value="ECO:0007669"/>
    <property type="project" value="UniProtKB-SubCell"/>
</dbReference>
<dbReference type="SUPFAM" id="SSF52540">
    <property type="entry name" value="P-loop containing nucleoside triphosphate hydrolases"/>
    <property type="match status" value="2"/>
</dbReference>
<keyword evidence="8" id="KW-0539">Nucleus</keyword>
<evidence type="ECO:0000259" key="11">
    <source>
        <dbReference type="PROSITE" id="PS50013"/>
    </source>
</evidence>
<dbReference type="InterPro" id="IPR016197">
    <property type="entry name" value="Chromo-like_dom_sf"/>
</dbReference>
<dbReference type="GO" id="GO:0003682">
    <property type="term" value="F:chromatin binding"/>
    <property type="evidence" value="ECO:0007669"/>
    <property type="project" value="TreeGrafter"/>
</dbReference>
<feature type="region of interest" description="Disordered" evidence="10">
    <location>
        <begin position="2944"/>
        <end position="2971"/>
    </location>
</feature>
<dbReference type="GO" id="GO:0000785">
    <property type="term" value="C:chromatin"/>
    <property type="evidence" value="ECO:0007669"/>
    <property type="project" value="TreeGrafter"/>
</dbReference>
<dbReference type="Pfam" id="PF00628">
    <property type="entry name" value="PHD"/>
    <property type="match status" value="1"/>
</dbReference>
<dbReference type="SMART" id="SM00249">
    <property type="entry name" value="PHD"/>
    <property type="match status" value="1"/>
</dbReference>
<evidence type="ECO:0000256" key="6">
    <source>
        <dbReference type="ARBA" id="ARBA00022833"/>
    </source>
</evidence>
<dbReference type="PROSITE" id="PS01359">
    <property type="entry name" value="ZF_PHD_1"/>
    <property type="match status" value="1"/>
</dbReference>
<feature type="region of interest" description="Disordered" evidence="10">
    <location>
        <begin position="3090"/>
        <end position="3167"/>
    </location>
</feature>
<feature type="compositionally biased region" description="Low complexity" evidence="10">
    <location>
        <begin position="2702"/>
        <end position="2711"/>
    </location>
</feature>
<feature type="region of interest" description="Disordered" evidence="10">
    <location>
        <begin position="2635"/>
        <end position="2655"/>
    </location>
</feature>
<feature type="compositionally biased region" description="Basic and acidic residues" evidence="10">
    <location>
        <begin position="759"/>
        <end position="773"/>
    </location>
</feature>
<dbReference type="InterPro" id="IPR000330">
    <property type="entry name" value="SNF2_N"/>
</dbReference>
<feature type="compositionally biased region" description="Basic and acidic residues" evidence="10">
    <location>
        <begin position="35"/>
        <end position="44"/>
    </location>
</feature>
<organism evidence="15 16">
    <name type="scientific">Marchantia polymorpha subsp. ruderalis</name>
    <dbReference type="NCBI Taxonomy" id="1480154"/>
    <lineage>
        <taxon>Eukaryota</taxon>
        <taxon>Viridiplantae</taxon>
        <taxon>Streptophyta</taxon>
        <taxon>Embryophyta</taxon>
        <taxon>Marchantiophyta</taxon>
        <taxon>Marchantiopsida</taxon>
        <taxon>Marchantiidae</taxon>
        <taxon>Marchantiales</taxon>
        <taxon>Marchantiaceae</taxon>
        <taxon>Marchantia</taxon>
    </lineage>
</organism>
<feature type="domain" description="PHD-type" evidence="12">
    <location>
        <begin position="882"/>
        <end position="931"/>
    </location>
</feature>
<feature type="compositionally biased region" description="Basic and acidic residues" evidence="10">
    <location>
        <begin position="99"/>
        <end position="114"/>
    </location>
</feature>
<dbReference type="PROSITE" id="PS50013">
    <property type="entry name" value="CHROMO_2"/>
    <property type="match status" value="1"/>
</dbReference>
<dbReference type="InterPro" id="IPR014001">
    <property type="entry name" value="Helicase_ATP-bd"/>
</dbReference>
<feature type="region of interest" description="Disordered" evidence="10">
    <location>
        <begin position="2670"/>
        <end position="2711"/>
    </location>
</feature>
<evidence type="ECO:0000256" key="2">
    <source>
        <dbReference type="ARBA" id="ARBA00022723"/>
    </source>
</evidence>
<keyword evidence="3" id="KW-0677">Repeat</keyword>
<dbReference type="CDD" id="cd15532">
    <property type="entry name" value="PHD2_CHD_II"/>
    <property type="match status" value="1"/>
</dbReference>
<feature type="region of interest" description="Disordered" evidence="10">
    <location>
        <begin position="3287"/>
        <end position="3308"/>
    </location>
</feature>
<feature type="compositionally biased region" description="Basic and acidic residues" evidence="10">
    <location>
        <begin position="188"/>
        <end position="199"/>
    </location>
</feature>